<dbReference type="PROSITE" id="PS00063">
    <property type="entry name" value="ALDOKETO_REDUCTASE_3"/>
    <property type="match status" value="1"/>
</dbReference>
<keyword evidence="2" id="KW-0521">NADP</keyword>
<dbReference type="Proteomes" id="UP001198182">
    <property type="component" value="Unassembled WGS sequence"/>
</dbReference>
<sequence>MVQNLSEKITLADGNQIPGFGFGCYNSFGDEIADAVRMAVENGYRYIDSATFYGNEDAVGKGIAECGVDHSELFVLSKTWPNAYDKVEQSVMNNLKNLRVEYLDAMLLHWPGTDETARLHAFEQGLRLKEKGVIRSMGVSNFQMDQLERLYEEFGIWPVINELELHPNYQQRELAAFCRERNIQLIAYSPIARGAYVDNQELLAIASRYGKSTAQVVLRWHTQKGIIPIPKSSHENRIRENADIFDFVLTDDELAAVDALECNGRMGQDPYKFPPAELMK</sequence>
<dbReference type="SUPFAM" id="SSF51430">
    <property type="entry name" value="NAD(P)-linked oxidoreductase"/>
    <property type="match status" value="1"/>
</dbReference>
<dbReference type="CDD" id="cd19071">
    <property type="entry name" value="AKR_AKR1-5-like"/>
    <property type="match status" value="1"/>
</dbReference>
<proteinExistence type="inferred from homology"/>
<keyword evidence="9" id="KW-1185">Reference proteome</keyword>
<comment type="similarity">
    <text evidence="1">Belongs to the aldo/keto reductase family.</text>
</comment>
<evidence type="ECO:0000256" key="4">
    <source>
        <dbReference type="PIRSR" id="PIRSR000097-1"/>
    </source>
</evidence>
<dbReference type="EMBL" id="JAJEQR010000092">
    <property type="protein sequence ID" value="MCC2232731.1"/>
    <property type="molecule type" value="Genomic_DNA"/>
</dbReference>
<dbReference type="InterPro" id="IPR036812">
    <property type="entry name" value="NAD(P)_OxRdtase_dom_sf"/>
</dbReference>
<accession>A0AAE3ECW4</accession>
<evidence type="ECO:0000256" key="5">
    <source>
        <dbReference type="PIRSR" id="PIRSR000097-2"/>
    </source>
</evidence>
<evidence type="ECO:0000256" key="6">
    <source>
        <dbReference type="PIRSR" id="PIRSR000097-3"/>
    </source>
</evidence>
<dbReference type="GO" id="GO:0016616">
    <property type="term" value="F:oxidoreductase activity, acting on the CH-OH group of donors, NAD or NADP as acceptor"/>
    <property type="evidence" value="ECO:0007669"/>
    <property type="project" value="UniProtKB-ARBA"/>
</dbReference>
<evidence type="ECO:0000313" key="8">
    <source>
        <dbReference type="EMBL" id="MCC2232731.1"/>
    </source>
</evidence>
<keyword evidence="3" id="KW-0560">Oxidoreductase</keyword>
<dbReference type="RefSeq" id="WP_308455117.1">
    <property type="nucleotide sequence ID" value="NZ_JAJEQR010000092.1"/>
</dbReference>
<reference evidence="8" key="1">
    <citation type="submission" date="2021-10" db="EMBL/GenBank/DDBJ databases">
        <title>Anaerobic single-cell dispensing facilitates the cultivation of human gut bacteria.</title>
        <authorList>
            <person name="Afrizal A."/>
        </authorList>
    </citation>
    <scope>NUCLEOTIDE SEQUENCE</scope>
    <source>
        <strain evidence="8">CLA-AA-H215</strain>
    </source>
</reference>
<dbReference type="PIRSF" id="PIRSF000097">
    <property type="entry name" value="AKR"/>
    <property type="match status" value="1"/>
</dbReference>
<feature type="domain" description="NADP-dependent oxidoreductase" evidence="7">
    <location>
        <begin position="30"/>
        <end position="260"/>
    </location>
</feature>
<dbReference type="InterPro" id="IPR020471">
    <property type="entry name" value="AKR"/>
</dbReference>
<evidence type="ECO:0000256" key="3">
    <source>
        <dbReference type="ARBA" id="ARBA00023002"/>
    </source>
</evidence>
<evidence type="ECO:0000256" key="2">
    <source>
        <dbReference type="ARBA" id="ARBA00022857"/>
    </source>
</evidence>
<feature type="binding site" evidence="5">
    <location>
        <position position="109"/>
    </location>
    <ligand>
        <name>substrate</name>
    </ligand>
</feature>
<dbReference type="PRINTS" id="PR00069">
    <property type="entry name" value="ALDKETRDTASE"/>
</dbReference>
<organism evidence="8 9">
    <name type="scientific">Hominifimenecus microfluidus</name>
    <dbReference type="NCBI Taxonomy" id="2885348"/>
    <lineage>
        <taxon>Bacteria</taxon>
        <taxon>Bacillati</taxon>
        <taxon>Bacillota</taxon>
        <taxon>Clostridia</taxon>
        <taxon>Lachnospirales</taxon>
        <taxon>Lachnospiraceae</taxon>
        <taxon>Hominifimenecus</taxon>
    </lineage>
</organism>
<protein>
    <submittedName>
        <fullName evidence="8">Aldo/keto reductase</fullName>
    </submittedName>
</protein>
<evidence type="ECO:0000313" key="9">
    <source>
        <dbReference type="Proteomes" id="UP001198182"/>
    </source>
</evidence>
<dbReference type="InterPro" id="IPR018170">
    <property type="entry name" value="Aldo/ket_reductase_CS"/>
</dbReference>
<dbReference type="InterPro" id="IPR023210">
    <property type="entry name" value="NADP_OxRdtase_dom"/>
</dbReference>
<evidence type="ECO:0000259" key="7">
    <source>
        <dbReference type="Pfam" id="PF00248"/>
    </source>
</evidence>
<dbReference type="FunFam" id="3.20.20.100:FF:000002">
    <property type="entry name" value="2,5-diketo-D-gluconic acid reductase A"/>
    <property type="match status" value="1"/>
</dbReference>
<dbReference type="PANTHER" id="PTHR43827:SF3">
    <property type="entry name" value="NADP-DEPENDENT OXIDOREDUCTASE DOMAIN-CONTAINING PROTEIN"/>
    <property type="match status" value="1"/>
</dbReference>
<dbReference type="AlphaFoldDB" id="A0AAE3ECW4"/>
<comment type="caution">
    <text evidence="8">The sequence shown here is derived from an EMBL/GenBank/DDBJ whole genome shotgun (WGS) entry which is preliminary data.</text>
</comment>
<dbReference type="PANTHER" id="PTHR43827">
    <property type="entry name" value="2,5-DIKETO-D-GLUCONIC ACID REDUCTASE"/>
    <property type="match status" value="1"/>
</dbReference>
<dbReference type="Pfam" id="PF00248">
    <property type="entry name" value="Aldo_ket_red"/>
    <property type="match status" value="1"/>
</dbReference>
<gene>
    <name evidence="8" type="ORF">LKD81_17340</name>
</gene>
<evidence type="ECO:0000256" key="1">
    <source>
        <dbReference type="ARBA" id="ARBA00007905"/>
    </source>
</evidence>
<feature type="active site" description="Proton donor" evidence="4">
    <location>
        <position position="53"/>
    </location>
</feature>
<name>A0AAE3ECW4_9FIRM</name>
<dbReference type="Gene3D" id="3.20.20.100">
    <property type="entry name" value="NADP-dependent oxidoreductase domain"/>
    <property type="match status" value="1"/>
</dbReference>
<feature type="site" description="Lowers pKa of active site Tyr" evidence="6">
    <location>
        <position position="78"/>
    </location>
</feature>